<protein>
    <recommendedName>
        <fullName evidence="3">Class II aldolase/adducin N-terminal domain-containing protein</fullName>
    </recommendedName>
</protein>
<name>A0A821KL64_9BILA</name>
<comment type="similarity">
    <text evidence="1">Belongs to the aldolase class II family. Adducin subfamily.</text>
</comment>
<dbReference type="PANTHER" id="PTHR10672:SF3">
    <property type="entry name" value="PROTEIN HU-LI TAI SHAO"/>
    <property type="match status" value="1"/>
</dbReference>
<evidence type="ECO:0000313" key="5">
    <source>
        <dbReference type="Proteomes" id="UP000663873"/>
    </source>
</evidence>
<dbReference type="InterPro" id="IPR036409">
    <property type="entry name" value="Aldolase_II/adducin_N_sf"/>
</dbReference>
<evidence type="ECO:0000256" key="1">
    <source>
        <dbReference type="ARBA" id="ARBA00006274"/>
    </source>
</evidence>
<evidence type="ECO:0000256" key="2">
    <source>
        <dbReference type="SAM" id="MobiDB-lite"/>
    </source>
</evidence>
<reference evidence="4" key="1">
    <citation type="submission" date="2021-02" db="EMBL/GenBank/DDBJ databases">
        <authorList>
            <person name="Nowell W R."/>
        </authorList>
    </citation>
    <scope>NUCLEOTIDE SEQUENCE</scope>
</reference>
<feature type="compositionally biased region" description="Polar residues" evidence="2">
    <location>
        <begin position="155"/>
        <end position="170"/>
    </location>
</feature>
<sequence length="193" mass="21853">IEDDVKKLLVEDLGPINKVMILRNHGFVACGETIEEAWKYAFNVINACEVQVRAAPMGIDQLYLPSSEQQKRIADVLHGNINEATGDKKWKIGELEFESLMRILDNAGFRTGYVYRQPLIRTIDKTTSFKDVEVPPAASSATSFAEQAYPEAYSPTRQAQRTTEWRNSPNAYLKQEIEETGTPNPKKVTKQHH</sequence>
<dbReference type="InterPro" id="IPR001303">
    <property type="entry name" value="Aldolase_II/adducin_N"/>
</dbReference>
<evidence type="ECO:0000259" key="3">
    <source>
        <dbReference type="Pfam" id="PF00596"/>
    </source>
</evidence>
<dbReference type="SUPFAM" id="SSF53639">
    <property type="entry name" value="AraD/HMP-PK domain-like"/>
    <property type="match status" value="1"/>
</dbReference>
<feature type="domain" description="Class II aldolase/adducin N-terminal" evidence="3">
    <location>
        <begin position="4"/>
        <end position="52"/>
    </location>
</feature>
<dbReference type="Pfam" id="PF00596">
    <property type="entry name" value="Aldolase_II"/>
    <property type="match status" value="1"/>
</dbReference>
<proteinExistence type="inferred from homology"/>
<dbReference type="Proteomes" id="UP000663873">
    <property type="component" value="Unassembled WGS sequence"/>
</dbReference>
<dbReference type="GO" id="GO:0005856">
    <property type="term" value="C:cytoskeleton"/>
    <property type="evidence" value="ECO:0007669"/>
    <property type="project" value="TreeGrafter"/>
</dbReference>
<feature type="region of interest" description="Disordered" evidence="2">
    <location>
        <begin position="143"/>
        <end position="193"/>
    </location>
</feature>
<evidence type="ECO:0000313" key="4">
    <source>
        <dbReference type="EMBL" id="CAF4733097.1"/>
    </source>
</evidence>
<dbReference type="AlphaFoldDB" id="A0A821KL64"/>
<dbReference type="GO" id="GO:0051015">
    <property type="term" value="F:actin filament binding"/>
    <property type="evidence" value="ECO:0007669"/>
    <property type="project" value="TreeGrafter"/>
</dbReference>
<dbReference type="GO" id="GO:0014069">
    <property type="term" value="C:postsynaptic density"/>
    <property type="evidence" value="ECO:0007669"/>
    <property type="project" value="TreeGrafter"/>
</dbReference>
<feature type="non-terminal residue" evidence="4">
    <location>
        <position position="1"/>
    </location>
</feature>
<dbReference type="PANTHER" id="PTHR10672">
    <property type="entry name" value="ADDUCIN"/>
    <property type="match status" value="1"/>
</dbReference>
<organism evidence="4 5">
    <name type="scientific">Rotaria socialis</name>
    <dbReference type="NCBI Taxonomy" id="392032"/>
    <lineage>
        <taxon>Eukaryota</taxon>
        <taxon>Metazoa</taxon>
        <taxon>Spiralia</taxon>
        <taxon>Gnathifera</taxon>
        <taxon>Rotifera</taxon>
        <taxon>Eurotatoria</taxon>
        <taxon>Bdelloidea</taxon>
        <taxon>Philodinida</taxon>
        <taxon>Philodinidae</taxon>
        <taxon>Rotaria</taxon>
    </lineage>
</organism>
<keyword evidence="5" id="KW-1185">Reference proteome</keyword>
<dbReference type="Gene3D" id="3.40.225.10">
    <property type="entry name" value="Class II aldolase/adducin N-terminal domain"/>
    <property type="match status" value="1"/>
</dbReference>
<dbReference type="InterPro" id="IPR051017">
    <property type="entry name" value="Aldolase-II_Adducin_sf"/>
</dbReference>
<comment type="caution">
    <text evidence="4">The sequence shown here is derived from an EMBL/GenBank/DDBJ whole genome shotgun (WGS) entry which is preliminary data.</text>
</comment>
<accession>A0A821KL64</accession>
<gene>
    <name evidence="4" type="ORF">UJA718_LOCUS37892</name>
</gene>
<dbReference type="GO" id="GO:0005886">
    <property type="term" value="C:plasma membrane"/>
    <property type="evidence" value="ECO:0007669"/>
    <property type="project" value="UniProtKB-SubCell"/>
</dbReference>
<dbReference type="EMBL" id="CAJOBP010038169">
    <property type="protein sequence ID" value="CAF4733097.1"/>
    <property type="molecule type" value="Genomic_DNA"/>
</dbReference>